<reference evidence="2" key="1">
    <citation type="submission" date="2016-11" db="EMBL/GenBank/DDBJ databases">
        <authorList>
            <person name="Varghese N."/>
            <person name="Submissions S."/>
        </authorList>
    </citation>
    <scope>NUCLEOTIDE SEQUENCE [LARGE SCALE GENOMIC DNA]</scope>
    <source>
        <strain evidence="2">DSM 100572</strain>
    </source>
</reference>
<name>A0A1M5SFQ8_9FLAO</name>
<dbReference type="Proteomes" id="UP000184109">
    <property type="component" value="Unassembled WGS sequence"/>
</dbReference>
<proteinExistence type="predicted"/>
<dbReference type="AlphaFoldDB" id="A0A1M5SFQ8"/>
<dbReference type="OrthoDB" id="867741at2"/>
<dbReference type="RefSeq" id="WP_073117887.1">
    <property type="nucleotide sequence ID" value="NZ_BMEN01000001.1"/>
</dbReference>
<protein>
    <recommendedName>
        <fullName evidence="3">6-bladed beta-propeller protein</fullName>
    </recommendedName>
</protein>
<dbReference type="PROSITE" id="PS51257">
    <property type="entry name" value="PROKAR_LIPOPROTEIN"/>
    <property type="match status" value="1"/>
</dbReference>
<organism evidence="1 2">
    <name type="scientific">Wenyingzhuangia marina</name>
    <dbReference type="NCBI Taxonomy" id="1195760"/>
    <lineage>
        <taxon>Bacteria</taxon>
        <taxon>Pseudomonadati</taxon>
        <taxon>Bacteroidota</taxon>
        <taxon>Flavobacteriia</taxon>
        <taxon>Flavobacteriales</taxon>
        <taxon>Flavobacteriaceae</taxon>
        <taxon>Wenyingzhuangia</taxon>
    </lineage>
</organism>
<sequence>MKNIKFLPYVFAFSFFVSCSDTSDEIGDDNQFMKEDEHTSLLISDVNSTTLNFLKPFSGVIEKYQASYSKGAVYATESGRYGVITHRDDNFTETFNVGGEIAHGNHSHDLGETGLAAISFDGQKPTHFKSEHNFVAVYNDGDATLSLFNENSIHNASSPVRTIATGTTAHHGAMVIFKNGTIAVTNLGNGSSLPEEVYLINQLGEVISNHENKIVTSGIHGSAGNDNTAIFGSNTGILVVQNTGEQRIIEYPSDFEDDVWFGALLGTSVDHLFVGYTASKGVYFININNDEVTPIYETSDLFKCMVVNNGDDIMCVTKSGKINVTNVNSKQVIYEGQLNVTMDTASDGHSAVTSNIDVSENFVYVSIPSQKKIVQIELENLSVIKEFLLDITPYQFKVLGVEFDH</sequence>
<evidence type="ECO:0000313" key="1">
    <source>
        <dbReference type="EMBL" id="SHH37118.1"/>
    </source>
</evidence>
<dbReference type="STRING" id="1195760.SAMN05444281_0276"/>
<gene>
    <name evidence="1" type="ORF">SAMN05444281_0276</name>
</gene>
<keyword evidence="2" id="KW-1185">Reference proteome</keyword>
<dbReference type="EMBL" id="FQXQ01000001">
    <property type="protein sequence ID" value="SHH37118.1"/>
    <property type="molecule type" value="Genomic_DNA"/>
</dbReference>
<evidence type="ECO:0008006" key="3">
    <source>
        <dbReference type="Google" id="ProtNLM"/>
    </source>
</evidence>
<evidence type="ECO:0000313" key="2">
    <source>
        <dbReference type="Proteomes" id="UP000184109"/>
    </source>
</evidence>
<accession>A0A1M5SFQ8</accession>
<dbReference type="SUPFAM" id="SSF75011">
    <property type="entry name" value="3-carboxy-cis,cis-mucoante lactonizing enzyme"/>
    <property type="match status" value="1"/>
</dbReference>